<accession>A0ABW0TAI2</accession>
<feature type="compositionally biased region" description="Polar residues" evidence="1">
    <location>
        <begin position="151"/>
        <end position="162"/>
    </location>
</feature>
<organism evidence="2 3">
    <name type="scientific">Nitratireductor kimnyeongensis</name>
    <dbReference type="NCBI Taxonomy" id="430679"/>
    <lineage>
        <taxon>Bacteria</taxon>
        <taxon>Pseudomonadati</taxon>
        <taxon>Pseudomonadota</taxon>
        <taxon>Alphaproteobacteria</taxon>
        <taxon>Hyphomicrobiales</taxon>
        <taxon>Phyllobacteriaceae</taxon>
        <taxon>Nitratireductor</taxon>
    </lineage>
</organism>
<dbReference type="RefSeq" id="WP_223021179.1">
    <property type="nucleotide sequence ID" value="NZ_CP078143.1"/>
</dbReference>
<gene>
    <name evidence="2" type="ORF">ACFPOD_10350</name>
</gene>
<feature type="region of interest" description="Disordered" evidence="1">
    <location>
        <begin position="1"/>
        <end position="81"/>
    </location>
</feature>
<evidence type="ECO:0000313" key="3">
    <source>
        <dbReference type="Proteomes" id="UP001596107"/>
    </source>
</evidence>
<keyword evidence="3" id="KW-1185">Reference proteome</keyword>
<reference evidence="3" key="1">
    <citation type="journal article" date="2019" name="Int. J. Syst. Evol. Microbiol.">
        <title>The Global Catalogue of Microorganisms (GCM) 10K type strain sequencing project: providing services to taxonomists for standard genome sequencing and annotation.</title>
        <authorList>
            <consortium name="The Broad Institute Genomics Platform"/>
            <consortium name="The Broad Institute Genome Sequencing Center for Infectious Disease"/>
            <person name="Wu L."/>
            <person name="Ma J."/>
        </authorList>
    </citation>
    <scope>NUCLEOTIDE SEQUENCE [LARGE SCALE GENOMIC DNA]</scope>
    <source>
        <strain evidence="3">JCM 3366</strain>
    </source>
</reference>
<proteinExistence type="predicted"/>
<dbReference type="EMBL" id="JBHSNB010000002">
    <property type="protein sequence ID" value="MFC5585515.1"/>
    <property type="molecule type" value="Genomic_DNA"/>
</dbReference>
<feature type="compositionally biased region" description="Low complexity" evidence="1">
    <location>
        <begin position="17"/>
        <end position="26"/>
    </location>
</feature>
<feature type="compositionally biased region" description="Low complexity" evidence="1">
    <location>
        <begin position="50"/>
        <end position="66"/>
    </location>
</feature>
<sequence length="162" mass="17356">MLIGNLYKLPLLDRLRPPANQAEPQEPASPPNETTQPEPTDDQMIGPGGNASPSAPAAGTSPGASSQTTAMNDQYRLSSMHLVPEEPTDVVSIEAWARRAALEVQKHEQFASMLQRISKPEAAAQVALLQNESETRSDLRSVTAAYGENQDPLSAANSNSEH</sequence>
<feature type="compositionally biased region" description="Polar residues" evidence="1">
    <location>
        <begin position="67"/>
        <end position="77"/>
    </location>
</feature>
<evidence type="ECO:0000313" key="2">
    <source>
        <dbReference type="EMBL" id="MFC5585515.1"/>
    </source>
</evidence>
<feature type="region of interest" description="Disordered" evidence="1">
    <location>
        <begin position="131"/>
        <end position="162"/>
    </location>
</feature>
<dbReference type="Proteomes" id="UP001596107">
    <property type="component" value="Unassembled WGS sequence"/>
</dbReference>
<comment type="caution">
    <text evidence="2">The sequence shown here is derived from an EMBL/GenBank/DDBJ whole genome shotgun (WGS) entry which is preliminary data.</text>
</comment>
<protein>
    <submittedName>
        <fullName evidence="2">Uncharacterized protein</fullName>
    </submittedName>
</protein>
<evidence type="ECO:0000256" key="1">
    <source>
        <dbReference type="SAM" id="MobiDB-lite"/>
    </source>
</evidence>
<name>A0ABW0TAI2_9HYPH</name>